<proteinExistence type="predicted"/>
<organism evidence="3 4">
    <name type="scientific">Proteobacteria bacterium 228</name>
    <dbReference type="NCBI Taxonomy" id="2083153"/>
    <lineage>
        <taxon>Bacteria</taxon>
        <taxon>Pseudomonadati</taxon>
        <taxon>Pseudomonadota</taxon>
    </lineage>
</organism>
<accession>A0A2S5KVD4</accession>
<dbReference type="PROSITE" id="PS51186">
    <property type="entry name" value="GNAT"/>
    <property type="match status" value="1"/>
</dbReference>
<evidence type="ECO:0000256" key="1">
    <source>
        <dbReference type="SAM" id="MobiDB-lite"/>
    </source>
</evidence>
<dbReference type="InterPro" id="IPR000182">
    <property type="entry name" value="GNAT_dom"/>
</dbReference>
<name>A0A2S5KVD4_9PROT</name>
<dbReference type="SUPFAM" id="SSF55729">
    <property type="entry name" value="Acyl-CoA N-acyltransferases (Nat)"/>
    <property type="match status" value="1"/>
</dbReference>
<dbReference type="Pfam" id="PF00583">
    <property type="entry name" value="Acetyltransf_1"/>
    <property type="match status" value="1"/>
</dbReference>
<dbReference type="GO" id="GO:0016747">
    <property type="term" value="F:acyltransferase activity, transferring groups other than amino-acyl groups"/>
    <property type="evidence" value="ECO:0007669"/>
    <property type="project" value="InterPro"/>
</dbReference>
<comment type="caution">
    <text evidence="3">The sequence shown here is derived from an EMBL/GenBank/DDBJ whole genome shotgun (WGS) entry which is preliminary data.</text>
</comment>
<protein>
    <recommendedName>
        <fullName evidence="2">N-acetyltransferase domain-containing protein</fullName>
    </recommendedName>
</protein>
<reference evidence="3 4" key="1">
    <citation type="submission" date="2018-02" db="EMBL/GenBank/DDBJ databases">
        <title>novel marine gammaproteobacteria from coastal saline agro ecosystem.</title>
        <authorList>
            <person name="Krishnan R."/>
            <person name="Ramesh Kumar N."/>
        </authorList>
    </citation>
    <scope>NUCLEOTIDE SEQUENCE [LARGE SCALE GENOMIC DNA]</scope>
    <source>
        <strain evidence="3 4">228</strain>
    </source>
</reference>
<feature type="region of interest" description="Disordered" evidence="1">
    <location>
        <begin position="1"/>
        <end position="42"/>
    </location>
</feature>
<dbReference type="CDD" id="cd04301">
    <property type="entry name" value="NAT_SF"/>
    <property type="match status" value="1"/>
</dbReference>
<evidence type="ECO:0000313" key="4">
    <source>
        <dbReference type="Proteomes" id="UP000238196"/>
    </source>
</evidence>
<feature type="domain" description="N-acetyltransferase" evidence="2">
    <location>
        <begin position="43"/>
        <end position="187"/>
    </location>
</feature>
<gene>
    <name evidence="3" type="ORF">C4K68_03640</name>
</gene>
<dbReference type="EMBL" id="PRLP01000012">
    <property type="protein sequence ID" value="PPC78612.1"/>
    <property type="molecule type" value="Genomic_DNA"/>
</dbReference>
<sequence>MRHRYRAHPEEDSAMGMVRSSSPSMHDAPRDRTSASRLPPLPLDLRAADDDDRQYAHDLTYNNMRRYYVQYGIEWSTKVYFQQWPCTANFILLDSTVTPAKTAGLLRLQIVKPWTYLWDLQIEPAYQRRGVGKEALQRSMWLARHTGCSLFRLRVFKSNPALQLYLRYGLEIVRDEDSVYMMEKLLPAVVAEHADKNV</sequence>
<dbReference type="Gene3D" id="3.40.630.30">
    <property type="match status" value="1"/>
</dbReference>
<evidence type="ECO:0000313" key="3">
    <source>
        <dbReference type="EMBL" id="PPC78612.1"/>
    </source>
</evidence>
<dbReference type="Proteomes" id="UP000238196">
    <property type="component" value="Unassembled WGS sequence"/>
</dbReference>
<dbReference type="AlphaFoldDB" id="A0A2S5KVD4"/>
<dbReference type="InterPro" id="IPR016181">
    <property type="entry name" value="Acyl_CoA_acyltransferase"/>
</dbReference>
<dbReference type="OrthoDB" id="6871659at2"/>
<evidence type="ECO:0000259" key="2">
    <source>
        <dbReference type="PROSITE" id="PS51186"/>
    </source>
</evidence>